<dbReference type="Proteomes" id="UP000542342">
    <property type="component" value="Unassembled WGS sequence"/>
</dbReference>
<dbReference type="InterPro" id="IPR015421">
    <property type="entry name" value="PyrdxlP-dep_Trfase_major"/>
</dbReference>
<evidence type="ECO:0000313" key="7">
    <source>
        <dbReference type="Proteomes" id="UP000542342"/>
    </source>
</evidence>
<dbReference type="PANTHER" id="PTHR30244:SF36">
    <property type="entry name" value="3-OXO-GLUCOSE-6-PHOSPHATE:GLUTAMATE AMINOTRANSFERASE"/>
    <property type="match status" value="1"/>
</dbReference>
<dbReference type="InterPro" id="IPR015424">
    <property type="entry name" value="PyrdxlP-dep_Trfase"/>
</dbReference>
<evidence type="ECO:0000256" key="5">
    <source>
        <dbReference type="RuleBase" id="RU004508"/>
    </source>
</evidence>
<feature type="active site" description="Proton acceptor" evidence="3">
    <location>
        <position position="194"/>
    </location>
</feature>
<keyword evidence="6" id="KW-0032">Aminotransferase</keyword>
<keyword evidence="6" id="KW-0808">Transferase</keyword>
<dbReference type="EMBL" id="JACEFB010000020">
    <property type="protein sequence ID" value="MBA2227823.1"/>
    <property type="molecule type" value="Genomic_DNA"/>
</dbReference>
<comment type="caution">
    <text evidence="6">The sequence shown here is derived from an EMBL/GenBank/DDBJ whole genome shotgun (WGS) entry which is preliminary data.</text>
</comment>
<dbReference type="AlphaFoldDB" id="A0A7V9AD31"/>
<gene>
    <name evidence="6" type="ORF">H0921_16810</name>
</gene>
<dbReference type="SUPFAM" id="SSF53383">
    <property type="entry name" value="PLP-dependent transferases"/>
    <property type="match status" value="1"/>
</dbReference>
<dbReference type="Gene3D" id="3.90.1150.10">
    <property type="entry name" value="Aspartate Aminotransferase, domain 1"/>
    <property type="match status" value="1"/>
</dbReference>
<evidence type="ECO:0000256" key="1">
    <source>
        <dbReference type="ARBA" id="ARBA00022898"/>
    </source>
</evidence>
<dbReference type="GO" id="GO:0008483">
    <property type="term" value="F:transaminase activity"/>
    <property type="evidence" value="ECO:0007669"/>
    <property type="project" value="UniProtKB-KW"/>
</dbReference>
<dbReference type="PIRSF" id="PIRSF000390">
    <property type="entry name" value="PLP_StrS"/>
    <property type="match status" value="1"/>
</dbReference>
<dbReference type="InterPro" id="IPR000653">
    <property type="entry name" value="DegT/StrS_aminotransferase"/>
</dbReference>
<dbReference type="InterPro" id="IPR015422">
    <property type="entry name" value="PyrdxlP-dep_Trfase_small"/>
</dbReference>
<sequence length="390" mass="42184">MVQTAAEAVSVPLCDIAGQNAALAGEIEAAWRRVLASGQVILGPEVSALEAEVAAFCGVRHAVACSSGTDALVLALHALGIGPGDEVIVPAFTFFATAGAVCRVGATPVFADIDPATYLLDPAEVVQRLSPRSRAVIPVHLFGQACDMAALRAVAEEHTLYIVEDAAQAFGSGYAGEQCGRFGHAAALSFYPTKNLGAAGDAGMVLTDDVGLARRMRALRVHGSEVRYYHREVGYNMRLDALQAALLRVKLRYVPQWLEQRRQAAARYDALIQQAQLQQWLQPPVVLPQRYHTFNQYVVRVPAAHRDALVQFLKSHQIGVEIYYPLGLHEQECFRHLGYQRGDFPRAEAAAASVLALPMFPEITPAQQQRVIEVCAAYAAAHAPSLRRAA</sequence>
<reference evidence="6 7" key="1">
    <citation type="submission" date="2020-07" db="EMBL/GenBank/DDBJ databases">
        <title>Thermogemmata thermophila gen. nov., sp. nov., a novel moderate thermophilic planctomycete from a Kamchatka hot spring.</title>
        <authorList>
            <person name="Elcheninov A.G."/>
            <person name="Podosokorskaya O.A."/>
            <person name="Kovaleva O.L."/>
            <person name="Novikov A."/>
            <person name="Bonch-Osmolovskaya E.A."/>
            <person name="Toshchakov S.V."/>
            <person name="Kublanov I.V."/>
        </authorList>
    </citation>
    <scope>NUCLEOTIDE SEQUENCE [LARGE SCALE GENOMIC DNA]</scope>
    <source>
        <strain evidence="6 7">2918</strain>
    </source>
</reference>
<dbReference type="GO" id="GO:0030170">
    <property type="term" value="F:pyridoxal phosphate binding"/>
    <property type="evidence" value="ECO:0007669"/>
    <property type="project" value="UniProtKB-ARBA"/>
</dbReference>
<feature type="modified residue" description="N6-(pyridoxal phosphate)lysine" evidence="4">
    <location>
        <position position="194"/>
    </location>
</feature>
<keyword evidence="1 4" id="KW-0663">Pyridoxal phosphate</keyword>
<evidence type="ECO:0000256" key="4">
    <source>
        <dbReference type="PIRSR" id="PIRSR000390-2"/>
    </source>
</evidence>
<keyword evidence="7" id="KW-1185">Reference proteome</keyword>
<dbReference type="Gene3D" id="3.40.640.10">
    <property type="entry name" value="Type I PLP-dependent aspartate aminotransferase-like (Major domain)"/>
    <property type="match status" value="1"/>
</dbReference>
<accession>A0A7V9AD31</accession>
<dbReference type="Pfam" id="PF01041">
    <property type="entry name" value="DegT_DnrJ_EryC1"/>
    <property type="match status" value="1"/>
</dbReference>
<dbReference type="CDD" id="cd00616">
    <property type="entry name" value="AHBA_syn"/>
    <property type="match status" value="1"/>
</dbReference>
<dbReference type="GO" id="GO:0000271">
    <property type="term" value="P:polysaccharide biosynthetic process"/>
    <property type="evidence" value="ECO:0007669"/>
    <property type="project" value="TreeGrafter"/>
</dbReference>
<organism evidence="6 7">
    <name type="scientific">Thermogemmata fonticola</name>
    <dbReference type="NCBI Taxonomy" id="2755323"/>
    <lineage>
        <taxon>Bacteria</taxon>
        <taxon>Pseudomonadati</taxon>
        <taxon>Planctomycetota</taxon>
        <taxon>Planctomycetia</taxon>
        <taxon>Gemmatales</taxon>
        <taxon>Gemmataceae</taxon>
        <taxon>Thermogemmata</taxon>
    </lineage>
</organism>
<dbReference type="FunFam" id="3.40.640.10:FF:000089">
    <property type="entry name" value="Aminotransferase, DegT/DnrJ/EryC1/StrS family"/>
    <property type="match status" value="1"/>
</dbReference>
<evidence type="ECO:0000313" key="6">
    <source>
        <dbReference type="EMBL" id="MBA2227823.1"/>
    </source>
</evidence>
<name>A0A7V9AD31_9BACT</name>
<dbReference type="RefSeq" id="WP_194539689.1">
    <property type="nucleotide sequence ID" value="NZ_JACEFB010000020.1"/>
</dbReference>
<evidence type="ECO:0000256" key="2">
    <source>
        <dbReference type="ARBA" id="ARBA00037999"/>
    </source>
</evidence>
<dbReference type="PANTHER" id="PTHR30244">
    <property type="entry name" value="TRANSAMINASE"/>
    <property type="match status" value="1"/>
</dbReference>
<protein>
    <submittedName>
        <fullName evidence="6">DegT/DnrJ/EryC1/StrS family aminotransferase</fullName>
    </submittedName>
</protein>
<comment type="similarity">
    <text evidence="2 5">Belongs to the DegT/DnrJ/EryC1 family.</text>
</comment>
<evidence type="ECO:0000256" key="3">
    <source>
        <dbReference type="PIRSR" id="PIRSR000390-1"/>
    </source>
</evidence>
<proteinExistence type="inferred from homology"/>